<dbReference type="GO" id="GO:0008076">
    <property type="term" value="C:voltage-gated potassium channel complex"/>
    <property type="evidence" value="ECO:0007669"/>
    <property type="project" value="TreeGrafter"/>
</dbReference>
<keyword evidence="2" id="KW-0472">Membrane</keyword>
<dbReference type="PANTHER" id="PTHR11731:SF201">
    <property type="entry name" value="DIPEPTIDYL AMINOPEPTIDASE-LIKE PROTEIN 6 ISOFORM X1-RELATED"/>
    <property type="match status" value="1"/>
</dbReference>
<evidence type="ECO:0000259" key="3">
    <source>
        <dbReference type="Pfam" id="PF00326"/>
    </source>
</evidence>
<dbReference type="InterPro" id="IPR001375">
    <property type="entry name" value="Peptidase_S9_cat"/>
</dbReference>
<dbReference type="SUPFAM" id="SSF82171">
    <property type="entry name" value="DPP6 N-terminal domain-like"/>
    <property type="match status" value="1"/>
</dbReference>
<keyword evidence="2" id="KW-1133">Transmembrane helix</keyword>
<dbReference type="STRING" id="33528.ENSGAFP00000031728"/>
<feature type="compositionally biased region" description="Polar residues" evidence="1">
    <location>
        <begin position="1"/>
        <end position="18"/>
    </location>
</feature>
<dbReference type="AlphaFoldDB" id="A0A315VQK7"/>
<feature type="transmembrane region" description="Helical" evidence="2">
    <location>
        <begin position="36"/>
        <end position="57"/>
    </location>
</feature>
<feature type="domain" description="Dipeptidylpeptidase IV N-terminal" evidence="4">
    <location>
        <begin position="363"/>
        <end position="452"/>
    </location>
</feature>
<protein>
    <recommendedName>
        <fullName evidence="7">Dipeptidylpeptidase IV N-terminal domain-containing protein</fullName>
    </recommendedName>
</protein>
<evidence type="ECO:0000313" key="6">
    <source>
        <dbReference type="Proteomes" id="UP000250572"/>
    </source>
</evidence>
<gene>
    <name evidence="5" type="ORF">CCH79_00005324</name>
</gene>
<evidence type="ECO:0000259" key="4">
    <source>
        <dbReference type="Pfam" id="PF00930"/>
    </source>
</evidence>
<dbReference type="SUPFAM" id="SSF53474">
    <property type="entry name" value="alpha/beta-Hydrolases"/>
    <property type="match status" value="1"/>
</dbReference>
<keyword evidence="2" id="KW-0812">Transmembrane</keyword>
<dbReference type="PANTHER" id="PTHR11731">
    <property type="entry name" value="PROTEASE FAMILY S9B,C DIPEPTIDYL-PEPTIDASE IV-RELATED"/>
    <property type="match status" value="1"/>
</dbReference>
<dbReference type="EMBL" id="NHOQ01001318">
    <property type="protein sequence ID" value="PWA25393.1"/>
    <property type="molecule type" value="Genomic_DNA"/>
</dbReference>
<dbReference type="InterPro" id="IPR050278">
    <property type="entry name" value="Serine_Prot_S9B/DPPIV"/>
</dbReference>
<evidence type="ECO:0000256" key="1">
    <source>
        <dbReference type="SAM" id="MobiDB-lite"/>
    </source>
</evidence>
<dbReference type="Pfam" id="PF00326">
    <property type="entry name" value="Peptidase_S9"/>
    <property type="match status" value="1"/>
</dbReference>
<dbReference type="InterPro" id="IPR002469">
    <property type="entry name" value="Peptidase_S9B_N"/>
</dbReference>
<proteinExistence type="predicted"/>
<feature type="region of interest" description="Disordered" evidence="1">
    <location>
        <begin position="1"/>
        <end position="26"/>
    </location>
</feature>
<dbReference type="InterPro" id="IPR029058">
    <property type="entry name" value="AB_hydrolase_fold"/>
</dbReference>
<feature type="domain" description="Peptidase S9 prolyl oligopeptidase catalytic" evidence="3">
    <location>
        <begin position="523"/>
        <end position="636"/>
    </location>
</feature>
<evidence type="ECO:0000256" key="2">
    <source>
        <dbReference type="SAM" id="Phobius"/>
    </source>
</evidence>
<dbReference type="Pfam" id="PF00930">
    <property type="entry name" value="DPPIV_N"/>
    <property type="match status" value="2"/>
</dbReference>
<evidence type="ECO:0000313" key="5">
    <source>
        <dbReference type="EMBL" id="PWA25393.1"/>
    </source>
</evidence>
<sequence length="692" mass="78775">MTSTKDANGSGKVAQQQQHDQDLVGSAPPQRNWKGIAIALLVILIICSLIVTSVILLTPSEDDSLAHKKKVTVEDIFGADLRIHDPDAKWLSDFLSFAHAMKTKERSKAARYQLSPDMKHVLFAFDVKPIYQYSYLAKYIIYSLVTQESWPLNPPEVNEAVLQYAGWGPQGQQLIFIFESNIYYRATLDTRSIRLVSTGKDGVIFNGLTDWLYEEEILQTHIAHWWSPDGLRLAYLTINDTLVPKMEVPYFTGTPYPGSQDYHYPKAGEENPVVRLSVVSLHGPLHTVVMKKPDDPRIGREYYITMVKWATNTKLAVNWLNRAQNNSILTLCETTTGVCIKKHEDESNSWLHRQPNSSTDILHSLTSGNWDVTSILAYSHEKNLIYFLSTEDDPKRRHLYRALEGRINTVLSHSSDTIAPFNRCCLSCEFKCGYVDVSFSHNMEYFLLSCKEVFDVETNNRVNDTYNNMQMPKVENKTITIDDYTLTMQILKPAGFTSTAHYPLLLIVDGTPGGQMVTEQFRVDWATVLVSSFSTIVIRFDGHGSGFQGTNLLHKVRRRLGKLEERDQLEALRFISKEPYIDKNRMGVYGKAYGGYLATMLLSSEEFTQLKCGAAVSPITDFELYASAFSERYLGPKTDSRVYTIYPDEGHFLHSQGTQQHLSQSLVNFFEECFREPETPKRDDQDEVEEDS</sequence>
<evidence type="ECO:0008006" key="7">
    <source>
        <dbReference type="Google" id="ProtNLM"/>
    </source>
</evidence>
<comment type="caution">
    <text evidence="5">The sequence shown here is derived from an EMBL/GenBank/DDBJ whole genome shotgun (WGS) entry which is preliminary data.</text>
</comment>
<organism evidence="5 6">
    <name type="scientific">Gambusia affinis</name>
    <name type="common">Western mosquitofish</name>
    <name type="synonym">Heterandria affinis</name>
    <dbReference type="NCBI Taxonomy" id="33528"/>
    <lineage>
        <taxon>Eukaryota</taxon>
        <taxon>Metazoa</taxon>
        <taxon>Chordata</taxon>
        <taxon>Craniata</taxon>
        <taxon>Vertebrata</taxon>
        <taxon>Euteleostomi</taxon>
        <taxon>Actinopterygii</taxon>
        <taxon>Neopterygii</taxon>
        <taxon>Teleostei</taxon>
        <taxon>Neoteleostei</taxon>
        <taxon>Acanthomorphata</taxon>
        <taxon>Ovalentaria</taxon>
        <taxon>Atherinomorphae</taxon>
        <taxon>Cyprinodontiformes</taxon>
        <taxon>Poeciliidae</taxon>
        <taxon>Poeciliinae</taxon>
        <taxon>Gambusia</taxon>
    </lineage>
</organism>
<dbReference type="Proteomes" id="UP000250572">
    <property type="component" value="Unassembled WGS sequence"/>
</dbReference>
<dbReference type="Gene3D" id="3.40.50.1820">
    <property type="entry name" value="alpha/beta hydrolase"/>
    <property type="match status" value="1"/>
</dbReference>
<dbReference type="Gene3D" id="2.140.10.30">
    <property type="entry name" value="Dipeptidylpeptidase IV, N-terminal domain"/>
    <property type="match status" value="2"/>
</dbReference>
<accession>A0A315VQK7</accession>
<keyword evidence="6" id="KW-1185">Reference proteome</keyword>
<reference evidence="5 6" key="1">
    <citation type="journal article" date="2018" name="G3 (Bethesda)">
        <title>A High-Quality Reference Genome for the Invasive Mosquitofish Gambusia affinis Using a Chicago Library.</title>
        <authorList>
            <person name="Hoffberg S.L."/>
            <person name="Troendle N.J."/>
            <person name="Glenn T.C."/>
            <person name="Mahmud O."/>
            <person name="Louha S."/>
            <person name="Chalopin D."/>
            <person name="Bennetzen J.L."/>
            <person name="Mauricio R."/>
        </authorList>
    </citation>
    <scope>NUCLEOTIDE SEQUENCE [LARGE SCALE GENOMIC DNA]</scope>
    <source>
        <strain evidence="5">NE01/NJP1002.9</strain>
        <tissue evidence="5">Muscle</tissue>
    </source>
</reference>
<dbReference type="GO" id="GO:0008236">
    <property type="term" value="F:serine-type peptidase activity"/>
    <property type="evidence" value="ECO:0007669"/>
    <property type="project" value="InterPro"/>
</dbReference>
<dbReference type="GO" id="GO:1901379">
    <property type="term" value="P:regulation of potassium ion transmembrane transport"/>
    <property type="evidence" value="ECO:0007669"/>
    <property type="project" value="TreeGrafter"/>
</dbReference>
<name>A0A315VQK7_GAMAF</name>
<dbReference type="GO" id="GO:0006508">
    <property type="term" value="P:proteolysis"/>
    <property type="evidence" value="ECO:0007669"/>
    <property type="project" value="InterPro"/>
</dbReference>
<feature type="domain" description="Dipeptidylpeptidase IV N-terminal" evidence="4">
    <location>
        <begin position="115"/>
        <end position="353"/>
    </location>
</feature>
<dbReference type="GO" id="GO:0015459">
    <property type="term" value="F:potassium channel regulator activity"/>
    <property type="evidence" value="ECO:0007669"/>
    <property type="project" value="TreeGrafter"/>
</dbReference>